<evidence type="ECO:0000256" key="5">
    <source>
        <dbReference type="ARBA" id="ARBA00023002"/>
    </source>
</evidence>
<dbReference type="GO" id="GO:0016717">
    <property type="term" value="F:oxidoreductase activity, acting on paired donors, with oxidation of a pair of donors resulting in the reduction of molecular oxygen to two molecules of water"/>
    <property type="evidence" value="ECO:0007669"/>
    <property type="project" value="TreeGrafter"/>
</dbReference>
<keyword evidence="11" id="KW-1185">Reference proteome</keyword>
<dbReference type="InterPro" id="IPR012171">
    <property type="entry name" value="Fatty_acid_desaturase"/>
</dbReference>
<gene>
    <name evidence="10" type="ORF">LSH36_4g18002</name>
</gene>
<dbReference type="GO" id="GO:0016020">
    <property type="term" value="C:membrane"/>
    <property type="evidence" value="ECO:0007669"/>
    <property type="project" value="UniProtKB-SubCell"/>
</dbReference>
<evidence type="ECO:0000256" key="4">
    <source>
        <dbReference type="ARBA" id="ARBA00022989"/>
    </source>
</evidence>
<reference evidence="10" key="1">
    <citation type="journal article" date="2023" name="Mol. Biol. Evol.">
        <title>Third-Generation Sequencing Reveals the Adaptive Role of the Epigenome in Three Deep-Sea Polychaetes.</title>
        <authorList>
            <person name="Perez M."/>
            <person name="Aroh O."/>
            <person name="Sun Y."/>
            <person name="Lan Y."/>
            <person name="Juniper S.K."/>
            <person name="Young C.R."/>
            <person name="Angers B."/>
            <person name="Qian P.Y."/>
        </authorList>
    </citation>
    <scope>NUCLEOTIDE SEQUENCE</scope>
    <source>
        <strain evidence="10">P08H-3</strain>
    </source>
</reference>
<evidence type="ECO:0000256" key="3">
    <source>
        <dbReference type="ARBA" id="ARBA00022692"/>
    </source>
</evidence>
<dbReference type="PIRSF" id="PIRSF015921">
    <property type="entry name" value="FA_sphinglp_des"/>
    <property type="match status" value="1"/>
</dbReference>
<dbReference type="Proteomes" id="UP001208570">
    <property type="component" value="Unassembled WGS sequence"/>
</dbReference>
<protein>
    <recommendedName>
        <fullName evidence="9">Cytochrome b5 heme-binding domain-containing protein</fullName>
    </recommendedName>
</protein>
<dbReference type="SMART" id="SM01117">
    <property type="entry name" value="Cyt-b5"/>
    <property type="match status" value="1"/>
</dbReference>
<feature type="domain" description="Cytochrome b5 heme-binding" evidence="9">
    <location>
        <begin position="17"/>
        <end position="94"/>
    </location>
</feature>
<dbReference type="Pfam" id="PF00173">
    <property type="entry name" value="Cyt-b5"/>
    <property type="match status" value="1"/>
</dbReference>
<dbReference type="SUPFAM" id="SSF55856">
    <property type="entry name" value="Cytochrome b5-like heme/steroid binding domain"/>
    <property type="match status" value="1"/>
</dbReference>
<accession>A0AAD9KEH1</accession>
<proteinExistence type="inferred from homology"/>
<name>A0AAD9KEH1_9ANNE</name>
<dbReference type="InterPro" id="IPR001199">
    <property type="entry name" value="Cyt_B5-like_heme/steroid-bd"/>
</dbReference>
<evidence type="ECO:0000256" key="2">
    <source>
        <dbReference type="ARBA" id="ARBA00009295"/>
    </source>
</evidence>
<evidence type="ECO:0000256" key="1">
    <source>
        <dbReference type="ARBA" id="ARBA00004141"/>
    </source>
</evidence>
<comment type="subcellular location">
    <subcellularLocation>
        <location evidence="1">Membrane</location>
        <topology evidence="1">Multi-pass membrane protein</topology>
    </subcellularLocation>
</comment>
<dbReference type="PANTHER" id="PTHR19353:SF88">
    <property type="entry name" value="DELTA(5) FATTY ACID DESATURASE FAT-4"/>
    <property type="match status" value="1"/>
</dbReference>
<dbReference type="Gene3D" id="3.10.120.10">
    <property type="entry name" value="Cytochrome b5-like heme/steroid binding domain"/>
    <property type="match status" value="1"/>
</dbReference>
<feature type="transmembrane region" description="Helical" evidence="8">
    <location>
        <begin position="260"/>
        <end position="277"/>
    </location>
</feature>
<sequence>MGKGDCGDQRLASEYKAGYIPWELIQTHRTAESRWIVIDGCVYDVTKWSKKHPGGARIIGGFAGQDATDAWYAMHDKKEYVSKFMKPLLVGRVSPDEKQKTESELVMDFRELRHQVENMGLFRVNPWFFIGHLFQVLFLEVLAYVILCYYGVGWTPYLTAVILLVIAQAQAGWTQHDYGHLSVFSSSRVNHIMHHFVIGILKGASSHWWNFRHFLHHVKPNAIGKDPDINTAHLFLLGENLPKQWGEKKRGNLPYHWQHRYFWIVGVPLLLPVYFHLENIYFVFRRRNLLDFTIAVAFFTRLFYFYGPLLGGMGAFKFYMFIRLLESFWFVFVTQMNHIPMEIDKDQEVDWVTSQLKSTCNVDPSWFNDWFTGHLNFQIEHHLFPTMPRHNYIHVMPLVKSLCKKHHLNYVSKPMGTAMADILRSLHRSGDIWYKAYYQL</sequence>
<feature type="transmembrane region" description="Helical" evidence="8">
    <location>
        <begin position="127"/>
        <end position="152"/>
    </location>
</feature>
<dbReference type="InterPro" id="IPR005804">
    <property type="entry name" value="FA_desaturase_dom"/>
</dbReference>
<evidence type="ECO:0000313" key="11">
    <source>
        <dbReference type="Proteomes" id="UP001208570"/>
    </source>
</evidence>
<evidence type="ECO:0000313" key="10">
    <source>
        <dbReference type="EMBL" id="KAK2170163.1"/>
    </source>
</evidence>
<comment type="caution">
    <text evidence="10">The sequence shown here is derived from an EMBL/GenBank/DDBJ whole genome shotgun (WGS) entry which is preliminary data.</text>
</comment>
<dbReference type="GO" id="GO:0006629">
    <property type="term" value="P:lipid metabolic process"/>
    <property type="evidence" value="ECO:0007669"/>
    <property type="project" value="UniProtKB-KW"/>
</dbReference>
<dbReference type="EMBL" id="JAODUP010000004">
    <property type="protein sequence ID" value="KAK2170163.1"/>
    <property type="molecule type" value="Genomic_DNA"/>
</dbReference>
<dbReference type="AlphaFoldDB" id="A0AAD9KEH1"/>
<comment type="similarity">
    <text evidence="2">Belongs to the fatty acid desaturase type 1 family.</text>
</comment>
<evidence type="ECO:0000259" key="9">
    <source>
        <dbReference type="PROSITE" id="PS50255"/>
    </source>
</evidence>
<dbReference type="PROSITE" id="PS50255">
    <property type="entry name" value="CYTOCHROME_B5_2"/>
    <property type="match status" value="1"/>
</dbReference>
<evidence type="ECO:0000256" key="8">
    <source>
        <dbReference type="SAM" id="Phobius"/>
    </source>
</evidence>
<keyword evidence="3 8" id="KW-0812">Transmembrane</keyword>
<evidence type="ECO:0000256" key="7">
    <source>
        <dbReference type="ARBA" id="ARBA00023136"/>
    </source>
</evidence>
<dbReference type="PANTHER" id="PTHR19353">
    <property type="entry name" value="FATTY ACID DESATURASE 2"/>
    <property type="match status" value="1"/>
</dbReference>
<keyword evidence="5" id="KW-0560">Oxidoreductase</keyword>
<keyword evidence="7 8" id="KW-0472">Membrane</keyword>
<dbReference type="CDD" id="cd03506">
    <property type="entry name" value="Delta6-FADS-like"/>
    <property type="match status" value="1"/>
</dbReference>
<keyword evidence="6" id="KW-0443">Lipid metabolism</keyword>
<keyword evidence="4 8" id="KW-1133">Transmembrane helix</keyword>
<dbReference type="Pfam" id="PF00487">
    <property type="entry name" value="FA_desaturase"/>
    <property type="match status" value="1"/>
</dbReference>
<organism evidence="10 11">
    <name type="scientific">Paralvinella palmiformis</name>
    <dbReference type="NCBI Taxonomy" id="53620"/>
    <lineage>
        <taxon>Eukaryota</taxon>
        <taxon>Metazoa</taxon>
        <taxon>Spiralia</taxon>
        <taxon>Lophotrochozoa</taxon>
        <taxon>Annelida</taxon>
        <taxon>Polychaeta</taxon>
        <taxon>Sedentaria</taxon>
        <taxon>Canalipalpata</taxon>
        <taxon>Terebellida</taxon>
        <taxon>Terebelliformia</taxon>
        <taxon>Alvinellidae</taxon>
        <taxon>Paralvinella</taxon>
    </lineage>
</organism>
<evidence type="ECO:0000256" key="6">
    <source>
        <dbReference type="ARBA" id="ARBA00023098"/>
    </source>
</evidence>
<dbReference type="InterPro" id="IPR036400">
    <property type="entry name" value="Cyt_B5-like_heme/steroid_sf"/>
</dbReference>